<keyword evidence="4" id="KW-0206">Cytoskeleton</keyword>
<evidence type="ECO:0000256" key="1">
    <source>
        <dbReference type="ARBA" id="ARBA00004430"/>
    </source>
</evidence>
<dbReference type="CDD" id="cd22963">
    <property type="entry name" value="DD_CrRSP4-like"/>
    <property type="match status" value="1"/>
</dbReference>
<dbReference type="GO" id="GO:0035082">
    <property type="term" value="P:axoneme assembly"/>
    <property type="evidence" value="ECO:0007669"/>
    <property type="project" value="TreeGrafter"/>
</dbReference>
<dbReference type="PANTHER" id="PTHR13159">
    <property type="entry name" value="RADIAL SPOKEHEAD-RELATED"/>
    <property type="match status" value="1"/>
</dbReference>
<dbReference type="GO" id="GO:0001534">
    <property type="term" value="C:radial spoke"/>
    <property type="evidence" value="ECO:0007669"/>
    <property type="project" value="InterPro"/>
</dbReference>
<evidence type="ECO:0000256" key="2">
    <source>
        <dbReference type="ARBA" id="ARBA00022490"/>
    </source>
</evidence>
<keyword evidence="8" id="KW-1185">Reference proteome</keyword>
<sequence>MINDLANLGSIIEINPEERDLGRVALPNEEHEFVYAKAFLQKNSTVTGENLYDHLSEILNKILSERPENVVDFFEEYCRKIKEKRFRPLTDHLEDIYVAPGRYRLANKLLPFLRPLPPEAPSTVDPEDLERADMTKNNMLDLLAYFEIAGLGLPRLEMFCLTMSMRQLIRAEPITRVRFWGKIFGMHKNYLVLEADLKDEEYVKRNENYNAAADNKIDDLVTDHLEQMKREQELPAEDALPQLWATLPPTPRIQYEEPPEPPSEPSGVGVNKTVYYVCNEVGDPWVQLPDATPKQIRIARQIYKTFTGDLNQAIVSYPLFPGTERNYLRAQIARISAGTHISPLGFYIFAGEAFGEAEEFEEGAGGDNKGDISENPKYDPPSIKDLTDKSMMFWVHHNNHILNQGRTTWWNSNPLPEGIDEELGEEEEEKPVIAGPEPETGPALLTPCSEDVTLDAIPAWSVRSSSDIAEEYAVAIVKSNFWPGAYGFAAQGKTFHNVYFGSGLKVMVPNFSPNPLPPVEQDYPLGPEIMEILDPTGAEEETWRIAHLPKELPPKELRGEDELGGEEAEEEEEEEDEDD</sequence>
<keyword evidence="3" id="KW-0969">Cilium</keyword>
<evidence type="ECO:0000256" key="3">
    <source>
        <dbReference type="ARBA" id="ARBA00023069"/>
    </source>
</evidence>
<evidence type="ECO:0000256" key="6">
    <source>
        <dbReference type="SAM" id="MobiDB-lite"/>
    </source>
</evidence>
<evidence type="ECO:0000256" key="4">
    <source>
        <dbReference type="ARBA" id="ARBA00023212"/>
    </source>
</evidence>
<dbReference type="GO" id="GO:0060294">
    <property type="term" value="P:cilium movement involved in cell motility"/>
    <property type="evidence" value="ECO:0007669"/>
    <property type="project" value="InterPro"/>
</dbReference>
<feature type="region of interest" description="Disordered" evidence="6">
    <location>
        <begin position="545"/>
        <end position="579"/>
    </location>
</feature>
<feature type="region of interest" description="Disordered" evidence="6">
    <location>
        <begin position="359"/>
        <end position="380"/>
    </location>
</feature>
<evidence type="ECO:0000313" key="7">
    <source>
        <dbReference type="EMBL" id="KAJ3648827.1"/>
    </source>
</evidence>
<name>A0AA38I490_9CUCU</name>
<feature type="compositionally biased region" description="Basic and acidic residues" evidence="6">
    <location>
        <begin position="368"/>
        <end position="377"/>
    </location>
</feature>
<dbReference type="PANTHER" id="PTHR13159:SF0">
    <property type="entry name" value="RADIAL SPOKE HEAD 6 HOMOLOG A"/>
    <property type="match status" value="1"/>
</dbReference>
<feature type="compositionally biased region" description="Acidic residues" evidence="6">
    <location>
        <begin position="562"/>
        <end position="579"/>
    </location>
</feature>
<evidence type="ECO:0000313" key="8">
    <source>
        <dbReference type="Proteomes" id="UP001168821"/>
    </source>
</evidence>
<dbReference type="Proteomes" id="UP001168821">
    <property type="component" value="Unassembled WGS sequence"/>
</dbReference>
<feature type="compositionally biased region" description="Basic and acidic residues" evidence="6">
    <location>
        <begin position="545"/>
        <end position="561"/>
    </location>
</feature>
<dbReference type="InterPro" id="IPR006802">
    <property type="entry name" value="Radial_spoke"/>
</dbReference>
<accession>A0AA38I490</accession>
<keyword evidence="2" id="KW-0963">Cytoplasm</keyword>
<gene>
    <name evidence="7" type="ORF">Zmor_020599</name>
</gene>
<dbReference type="EMBL" id="JALNTZ010000006">
    <property type="protein sequence ID" value="KAJ3648827.1"/>
    <property type="molecule type" value="Genomic_DNA"/>
</dbReference>
<evidence type="ECO:0000256" key="5">
    <source>
        <dbReference type="ARBA" id="ARBA00023273"/>
    </source>
</evidence>
<comment type="caution">
    <text evidence="7">The sequence shown here is derived from an EMBL/GenBank/DDBJ whole genome shotgun (WGS) entry which is preliminary data.</text>
</comment>
<dbReference type="AlphaFoldDB" id="A0AA38I490"/>
<proteinExistence type="predicted"/>
<protein>
    <submittedName>
        <fullName evidence="7">Uncharacterized protein</fullName>
    </submittedName>
</protein>
<reference evidence="7" key="1">
    <citation type="journal article" date="2023" name="G3 (Bethesda)">
        <title>Whole genome assemblies of Zophobas morio and Tenebrio molitor.</title>
        <authorList>
            <person name="Kaur S."/>
            <person name="Stinson S.A."/>
            <person name="diCenzo G.C."/>
        </authorList>
    </citation>
    <scope>NUCLEOTIDE SEQUENCE</scope>
    <source>
        <strain evidence="7">QUZm001</strain>
    </source>
</reference>
<keyword evidence="5" id="KW-0966">Cell projection</keyword>
<comment type="subcellular location">
    <subcellularLocation>
        <location evidence="1">Cytoplasm</location>
        <location evidence="1">Cytoskeleton</location>
        <location evidence="1">Cilium axoneme</location>
    </subcellularLocation>
</comment>
<organism evidence="7 8">
    <name type="scientific">Zophobas morio</name>
    <dbReference type="NCBI Taxonomy" id="2755281"/>
    <lineage>
        <taxon>Eukaryota</taxon>
        <taxon>Metazoa</taxon>
        <taxon>Ecdysozoa</taxon>
        <taxon>Arthropoda</taxon>
        <taxon>Hexapoda</taxon>
        <taxon>Insecta</taxon>
        <taxon>Pterygota</taxon>
        <taxon>Neoptera</taxon>
        <taxon>Endopterygota</taxon>
        <taxon>Coleoptera</taxon>
        <taxon>Polyphaga</taxon>
        <taxon>Cucujiformia</taxon>
        <taxon>Tenebrionidae</taxon>
        <taxon>Zophobas</taxon>
    </lineage>
</organism>
<dbReference type="Pfam" id="PF04712">
    <property type="entry name" value="Radial_spoke"/>
    <property type="match status" value="1"/>
</dbReference>